<dbReference type="UniPathway" id="UPA00359">
    <property type="reaction ID" value="UER00482"/>
</dbReference>
<feature type="binding site" evidence="13">
    <location>
        <begin position="62"/>
        <end position="69"/>
    </location>
    <ligand>
        <name>ATP</name>
        <dbReference type="ChEBI" id="CHEBI:30616"/>
    </ligand>
</feature>
<dbReference type="GO" id="GO:0009245">
    <property type="term" value="P:lipid A biosynthetic process"/>
    <property type="evidence" value="ECO:0007669"/>
    <property type="project" value="UniProtKB-UniRule"/>
</dbReference>
<dbReference type="STRING" id="1548547.BA177_07900"/>
<comment type="catalytic activity">
    <reaction evidence="13">
        <text>a lipid A disaccharide + ATP = a lipid IVA + ADP + H(+)</text>
        <dbReference type="Rhea" id="RHEA:67840"/>
        <dbReference type="ChEBI" id="CHEBI:15378"/>
        <dbReference type="ChEBI" id="CHEBI:30616"/>
        <dbReference type="ChEBI" id="CHEBI:176343"/>
        <dbReference type="ChEBI" id="CHEBI:176425"/>
        <dbReference type="ChEBI" id="CHEBI:456216"/>
        <dbReference type="EC" id="2.7.1.130"/>
    </reaction>
</comment>
<keyword evidence="10 13" id="KW-0067">ATP-binding</keyword>
<keyword evidence="14" id="KW-0472">Membrane</keyword>
<evidence type="ECO:0000256" key="8">
    <source>
        <dbReference type="ARBA" id="ARBA00022741"/>
    </source>
</evidence>
<keyword evidence="9 13" id="KW-0418">Kinase</keyword>
<accession>A0A193LFA4</accession>
<dbReference type="GO" id="GO:0005524">
    <property type="term" value="F:ATP binding"/>
    <property type="evidence" value="ECO:0007669"/>
    <property type="project" value="UniProtKB-UniRule"/>
</dbReference>
<dbReference type="RefSeq" id="WP_068615138.1">
    <property type="nucleotide sequence ID" value="NZ_CP016268.1"/>
</dbReference>
<dbReference type="PANTHER" id="PTHR42724">
    <property type="entry name" value="TETRAACYLDISACCHARIDE 4'-KINASE"/>
    <property type="match status" value="1"/>
</dbReference>
<dbReference type="NCBIfam" id="TIGR00682">
    <property type="entry name" value="lpxK"/>
    <property type="match status" value="1"/>
</dbReference>
<feature type="transmembrane region" description="Helical" evidence="14">
    <location>
        <begin position="20"/>
        <end position="40"/>
    </location>
</feature>
<organism evidence="15 16">
    <name type="scientific">Woeseia oceani</name>
    <dbReference type="NCBI Taxonomy" id="1548547"/>
    <lineage>
        <taxon>Bacteria</taxon>
        <taxon>Pseudomonadati</taxon>
        <taxon>Pseudomonadota</taxon>
        <taxon>Gammaproteobacteria</taxon>
        <taxon>Woeseiales</taxon>
        <taxon>Woeseiaceae</taxon>
        <taxon>Woeseia</taxon>
    </lineage>
</organism>
<evidence type="ECO:0000256" key="10">
    <source>
        <dbReference type="ARBA" id="ARBA00022840"/>
    </source>
</evidence>
<evidence type="ECO:0000256" key="11">
    <source>
        <dbReference type="ARBA" id="ARBA00023098"/>
    </source>
</evidence>
<dbReference type="InterPro" id="IPR027417">
    <property type="entry name" value="P-loop_NTPase"/>
</dbReference>
<keyword evidence="6 13" id="KW-0441">Lipid A biosynthesis</keyword>
<dbReference type="InterPro" id="IPR003758">
    <property type="entry name" value="LpxK"/>
</dbReference>
<keyword evidence="16" id="KW-1185">Reference proteome</keyword>
<keyword evidence="7 13" id="KW-0808">Transferase</keyword>
<dbReference type="GO" id="GO:0005886">
    <property type="term" value="C:plasma membrane"/>
    <property type="evidence" value="ECO:0007669"/>
    <property type="project" value="TreeGrafter"/>
</dbReference>
<proteinExistence type="inferred from homology"/>
<evidence type="ECO:0000256" key="14">
    <source>
        <dbReference type="SAM" id="Phobius"/>
    </source>
</evidence>
<keyword evidence="8 13" id="KW-0547">Nucleotide-binding</keyword>
<dbReference type="GO" id="GO:0009029">
    <property type="term" value="F:lipid-A 4'-kinase activity"/>
    <property type="evidence" value="ECO:0007669"/>
    <property type="project" value="UniProtKB-UniRule"/>
</dbReference>
<evidence type="ECO:0000256" key="13">
    <source>
        <dbReference type="HAMAP-Rule" id="MF_00409"/>
    </source>
</evidence>
<keyword evidence="5 13" id="KW-0444">Lipid biosynthesis</keyword>
<dbReference type="Pfam" id="PF02606">
    <property type="entry name" value="LpxK"/>
    <property type="match status" value="1"/>
</dbReference>
<evidence type="ECO:0000256" key="6">
    <source>
        <dbReference type="ARBA" id="ARBA00022556"/>
    </source>
</evidence>
<gene>
    <name evidence="13" type="primary">lpxK</name>
    <name evidence="15" type="ORF">BA177_07900</name>
</gene>
<dbReference type="KEGG" id="woc:BA177_07900"/>
<dbReference type="EC" id="2.7.1.130" evidence="3 13"/>
<evidence type="ECO:0000256" key="2">
    <source>
        <dbReference type="ARBA" id="ARBA00004870"/>
    </source>
</evidence>
<comment type="pathway">
    <text evidence="2 13">Glycolipid biosynthesis; lipid IV(A) biosynthesis; lipid IV(A) from (3R)-3-hydroxytetradecanoyl-[acyl-carrier-protein] and UDP-N-acetyl-alpha-D-glucosamine: step 6/6.</text>
</comment>
<dbReference type="SUPFAM" id="SSF52540">
    <property type="entry name" value="P-loop containing nucleoside triphosphate hydrolases"/>
    <property type="match status" value="1"/>
</dbReference>
<evidence type="ECO:0000256" key="3">
    <source>
        <dbReference type="ARBA" id="ARBA00012071"/>
    </source>
</evidence>
<dbReference type="EMBL" id="CP016268">
    <property type="protein sequence ID" value="ANO51136.1"/>
    <property type="molecule type" value="Genomic_DNA"/>
</dbReference>
<comment type="similarity">
    <text evidence="13">Belongs to the LpxK family.</text>
</comment>
<dbReference type="PANTHER" id="PTHR42724:SF1">
    <property type="entry name" value="TETRAACYLDISACCHARIDE 4'-KINASE, MITOCHONDRIAL-RELATED"/>
    <property type="match status" value="1"/>
</dbReference>
<reference evidence="15 16" key="1">
    <citation type="submission" date="2016-06" db="EMBL/GenBank/DDBJ databases">
        <title>Complete genome sequence of a deep-branching marine Gamma Proteobacterium Woeseia oceani type strain XK5.</title>
        <authorList>
            <person name="Mu D."/>
            <person name="Du Z."/>
        </authorList>
    </citation>
    <scope>NUCLEOTIDE SEQUENCE [LARGE SCALE GENOMIC DNA]</scope>
    <source>
        <strain evidence="15 16">XK5</strain>
    </source>
</reference>
<keyword evidence="11 13" id="KW-0443">Lipid metabolism</keyword>
<evidence type="ECO:0000256" key="12">
    <source>
        <dbReference type="ARBA" id="ARBA00029757"/>
    </source>
</evidence>
<dbReference type="HAMAP" id="MF_00409">
    <property type="entry name" value="LpxK"/>
    <property type="match status" value="1"/>
</dbReference>
<evidence type="ECO:0000256" key="4">
    <source>
        <dbReference type="ARBA" id="ARBA00016436"/>
    </source>
</evidence>
<evidence type="ECO:0000256" key="1">
    <source>
        <dbReference type="ARBA" id="ARBA00002274"/>
    </source>
</evidence>
<dbReference type="OrthoDB" id="9766423at2"/>
<dbReference type="GO" id="GO:0009244">
    <property type="term" value="P:lipopolysaccharide core region biosynthetic process"/>
    <property type="evidence" value="ECO:0007669"/>
    <property type="project" value="TreeGrafter"/>
</dbReference>
<dbReference type="AlphaFoldDB" id="A0A193LFA4"/>
<protein>
    <recommendedName>
        <fullName evidence="4 13">Tetraacyldisaccharide 4'-kinase</fullName>
        <ecNumber evidence="3 13">2.7.1.130</ecNumber>
    </recommendedName>
    <alternativeName>
        <fullName evidence="12 13">Lipid A 4'-kinase</fullName>
    </alternativeName>
</protein>
<keyword evidence="14" id="KW-1133">Transmembrane helix</keyword>
<keyword evidence="14" id="KW-0812">Transmembrane</keyword>
<evidence type="ECO:0000313" key="15">
    <source>
        <dbReference type="EMBL" id="ANO51136.1"/>
    </source>
</evidence>
<comment type="function">
    <text evidence="1 13">Transfers the gamma-phosphate of ATP to the 4'-position of a tetraacyldisaccharide 1-phosphate intermediate (termed DS-1-P) to form tetraacyldisaccharide 1,4'-bis-phosphate (lipid IVA).</text>
</comment>
<evidence type="ECO:0000313" key="16">
    <source>
        <dbReference type="Proteomes" id="UP000092695"/>
    </source>
</evidence>
<name>A0A193LFA4_9GAMM</name>
<evidence type="ECO:0000256" key="9">
    <source>
        <dbReference type="ARBA" id="ARBA00022777"/>
    </source>
</evidence>
<evidence type="ECO:0000256" key="5">
    <source>
        <dbReference type="ARBA" id="ARBA00022516"/>
    </source>
</evidence>
<evidence type="ECO:0000256" key="7">
    <source>
        <dbReference type="ARBA" id="ARBA00022679"/>
    </source>
</evidence>
<sequence length="346" mass="38111">MSRQYDSRMQRLWYADGYYHWLLAPFSALFFVLSALRRALYRIGVLRSSRVAVPVIVVGNISVGGTGKTPVTIWLAKQLRSRGLSPGIASRGYGGVIGDTPAQVNANSDAEIVGDEPLLIARRAGCPVVVHPNRAAAARELIAMGVDIVICDDGLQHYKLQRDFEIAVLGGARGLGNGWVLPAGPLRETGSRLFSVDRVLVHLAQRSSAPPATVSLPIGKTNGFHLVGHELLSVDGQETRTFEQFAGKTVHAVAAIGNPERFFQSLERRGMNVVRHPFPDHAQFTSMELTFDDDLDIVMTEKDAVKCGQFATTRFWYVPVDVDMHDDEWVDAMVEKLLPHAKQEQQ</sequence>
<dbReference type="Proteomes" id="UP000092695">
    <property type="component" value="Chromosome"/>
</dbReference>